<gene>
    <name evidence="1" type="ORF">PG996_003122</name>
</gene>
<dbReference type="EMBL" id="JAQQWM010000002">
    <property type="protein sequence ID" value="KAK8076952.1"/>
    <property type="molecule type" value="Genomic_DNA"/>
</dbReference>
<accession>A0ABR1W0C9</accession>
<comment type="caution">
    <text evidence="1">The sequence shown here is derived from an EMBL/GenBank/DDBJ whole genome shotgun (WGS) entry which is preliminary data.</text>
</comment>
<name>A0ABR1W0C9_9PEZI</name>
<dbReference type="Proteomes" id="UP001446871">
    <property type="component" value="Unassembled WGS sequence"/>
</dbReference>
<protein>
    <submittedName>
        <fullName evidence="1">Uncharacterized protein</fullName>
    </submittedName>
</protein>
<reference evidence="1 2" key="1">
    <citation type="submission" date="2023-01" db="EMBL/GenBank/DDBJ databases">
        <title>Analysis of 21 Apiospora genomes using comparative genomics revels a genus with tremendous synthesis potential of carbohydrate active enzymes and secondary metabolites.</title>
        <authorList>
            <person name="Sorensen T."/>
        </authorList>
    </citation>
    <scope>NUCLEOTIDE SEQUENCE [LARGE SCALE GENOMIC DNA]</scope>
    <source>
        <strain evidence="1 2">CBS 83171</strain>
    </source>
</reference>
<evidence type="ECO:0000313" key="2">
    <source>
        <dbReference type="Proteomes" id="UP001446871"/>
    </source>
</evidence>
<evidence type="ECO:0000313" key="1">
    <source>
        <dbReference type="EMBL" id="KAK8076952.1"/>
    </source>
</evidence>
<keyword evidence="2" id="KW-1185">Reference proteome</keyword>
<sequence length="139" mass="15656">MSRDSLESVELREVELRSGTWQQVLESLSEAPRLTSFRMELCGYSMSGLSRALRAPHVPEPDVPTRLRPATGRTLTRSGRYSFESTRIGRPQGFARSTRLPIGISAAMLVFETNSELTRGCWPMGLFRIRYLLHEALVG</sequence>
<organism evidence="1 2">
    <name type="scientific">Apiospora saccharicola</name>
    <dbReference type="NCBI Taxonomy" id="335842"/>
    <lineage>
        <taxon>Eukaryota</taxon>
        <taxon>Fungi</taxon>
        <taxon>Dikarya</taxon>
        <taxon>Ascomycota</taxon>
        <taxon>Pezizomycotina</taxon>
        <taxon>Sordariomycetes</taxon>
        <taxon>Xylariomycetidae</taxon>
        <taxon>Amphisphaeriales</taxon>
        <taxon>Apiosporaceae</taxon>
        <taxon>Apiospora</taxon>
    </lineage>
</organism>
<proteinExistence type="predicted"/>